<organism evidence="2 3">
    <name type="scientific">Cercospora zeae-maydis SCOH1-5</name>
    <dbReference type="NCBI Taxonomy" id="717836"/>
    <lineage>
        <taxon>Eukaryota</taxon>
        <taxon>Fungi</taxon>
        <taxon>Dikarya</taxon>
        <taxon>Ascomycota</taxon>
        <taxon>Pezizomycotina</taxon>
        <taxon>Dothideomycetes</taxon>
        <taxon>Dothideomycetidae</taxon>
        <taxon>Mycosphaerellales</taxon>
        <taxon>Mycosphaerellaceae</taxon>
        <taxon>Cercospora</taxon>
    </lineage>
</organism>
<keyword evidence="1" id="KW-0732">Signal</keyword>
<evidence type="ECO:0000313" key="3">
    <source>
        <dbReference type="Proteomes" id="UP000799539"/>
    </source>
</evidence>
<gene>
    <name evidence="2" type="ORF">CERZMDRAFT_89528</name>
</gene>
<evidence type="ECO:0000256" key="1">
    <source>
        <dbReference type="SAM" id="SignalP"/>
    </source>
</evidence>
<keyword evidence="3" id="KW-1185">Reference proteome</keyword>
<sequence length="57" mass="6369">MRIGLGFPFWSGFFQELVTLAEGSTTGPQNSMETVRTNERKNSRKGAFLYMKCSSCA</sequence>
<dbReference type="AlphaFoldDB" id="A0A6A6FVT1"/>
<reference evidence="2" key="1">
    <citation type="journal article" date="2020" name="Stud. Mycol.">
        <title>101 Dothideomycetes genomes: a test case for predicting lifestyles and emergence of pathogens.</title>
        <authorList>
            <person name="Haridas S."/>
            <person name="Albert R."/>
            <person name="Binder M."/>
            <person name="Bloem J."/>
            <person name="Labutti K."/>
            <person name="Salamov A."/>
            <person name="Andreopoulos B."/>
            <person name="Baker S."/>
            <person name="Barry K."/>
            <person name="Bills G."/>
            <person name="Bluhm B."/>
            <person name="Cannon C."/>
            <person name="Castanera R."/>
            <person name="Culley D."/>
            <person name="Daum C."/>
            <person name="Ezra D."/>
            <person name="Gonzalez J."/>
            <person name="Henrissat B."/>
            <person name="Kuo A."/>
            <person name="Liang C."/>
            <person name="Lipzen A."/>
            <person name="Lutzoni F."/>
            <person name="Magnuson J."/>
            <person name="Mondo S."/>
            <person name="Nolan M."/>
            <person name="Ohm R."/>
            <person name="Pangilinan J."/>
            <person name="Park H.-J."/>
            <person name="Ramirez L."/>
            <person name="Alfaro M."/>
            <person name="Sun H."/>
            <person name="Tritt A."/>
            <person name="Yoshinaga Y."/>
            <person name="Zwiers L.-H."/>
            <person name="Turgeon B."/>
            <person name="Goodwin S."/>
            <person name="Spatafora J."/>
            <person name="Crous P."/>
            <person name="Grigoriev I."/>
        </authorList>
    </citation>
    <scope>NUCLEOTIDE SEQUENCE</scope>
    <source>
        <strain evidence="2">SCOH1-5</strain>
    </source>
</reference>
<proteinExistence type="predicted"/>
<feature type="chain" id="PRO_5025599935" evidence="1">
    <location>
        <begin position="24"/>
        <end position="57"/>
    </location>
</feature>
<accession>A0A6A6FVT1</accession>
<protein>
    <submittedName>
        <fullName evidence="2">Uncharacterized protein</fullName>
    </submittedName>
</protein>
<evidence type="ECO:0000313" key="2">
    <source>
        <dbReference type="EMBL" id="KAF2217454.1"/>
    </source>
</evidence>
<name>A0A6A6FVT1_9PEZI</name>
<dbReference type="EMBL" id="ML992662">
    <property type="protein sequence ID" value="KAF2217454.1"/>
    <property type="molecule type" value="Genomic_DNA"/>
</dbReference>
<dbReference type="Proteomes" id="UP000799539">
    <property type="component" value="Unassembled WGS sequence"/>
</dbReference>
<feature type="signal peptide" evidence="1">
    <location>
        <begin position="1"/>
        <end position="23"/>
    </location>
</feature>